<organism evidence="3 4">
    <name type="scientific">Hymenobacter bucti</name>
    <dbReference type="NCBI Taxonomy" id="1844114"/>
    <lineage>
        <taxon>Bacteria</taxon>
        <taxon>Pseudomonadati</taxon>
        <taxon>Bacteroidota</taxon>
        <taxon>Cytophagia</taxon>
        <taxon>Cytophagales</taxon>
        <taxon>Hymenobacteraceae</taxon>
        <taxon>Hymenobacter</taxon>
    </lineage>
</organism>
<feature type="chain" id="PRO_5045064573" evidence="2">
    <location>
        <begin position="24"/>
        <end position="201"/>
    </location>
</feature>
<keyword evidence="1" id="KW-1133">Transmembrane helix</keyword>
<dbReference type="EMBL" id="JBHUFD010000001">
    <property type="protein sequence ID" value="MFD1871548.1"/>
    <property type="molecule type" value="Genomic_DNA"/>
</dbReference>
<dbReference type="RefSeq" id="WP_382311864.1">
    <property type="nucleotide sequence ID" value="NZ_JBHUFD010000001.1"/>
</dbReference>
<evidence type="ECO:0000256" key="1">
    <source>
        <dbReference type="SAM" id="Phobius"/>
    </source>
</evidence>
<keyword evidence="4" id="KW-1185">Reference proteome</keyword>
<gene>
    <name evidence="3" type="ORF">ACFSDX_03870</name>
</gene>
<dbReference type="PROSITE" id="PS51257">
    <property type="entry name" value="PROKAR_LIPOPROTEIN"/>
    <property type="match status" value="1"/>
</dbReference>
<dbReference type="Proteomes" id="UP001597197">
    <property type="component" value="Unassembled WGS sequence"/>
</dbReference>
<feature type="transmembrane region" description="Helical" evidence="1">
    <location>
        <begin position="155"/>
        <end position="171"/>
    </location>
</feature>
<feature type="signal peptide" evidence="2">
    <location>
        <begin position="1"/>
        <end position="23"/>
    </location>
</feature>
<accession>A0ABW4QPQ5</accession>
<name>A0ABW4QPQ5_9BACT</name>
<reference evidence="4" key="1">
    <citation type="journal article" date="2019" name="Int. J. Syst. Evol. Microbiol.">
        <title>The Global Catalogue of Microorganisms (GCM) 10K type strain sequencing project: providing services to taxonomists for standard genome sequencing and annotation.</title>
        <authorList>
            <consortium name="The Broad Institute Genomics Platform"/>
            <consortium name="The Broad Institute Genome Sequencing Center for Infectious Disease"/>
            <person name="Wu L."/>
            <person name="Ma J."/>
        </authorList>
    </citation>
    <scope>NUCLEOTIDE SEQUENCE [LARGE SCALE GENOMIC DNA]</scope>
    <source>
        <strain evidence="4">CGMCC 1.15795</strain>
    </source>
</reference>
<keyword evidence="2" id="KW-0732">Signal</keyword>
<protein>
    <submittedName>
        <fullName evidence="3">Uncharacterized protein</fullName>
    </submittedName>
</protein>
<comment type="caution">
    <text evidence="3">The sequence shown here is derived from an EMBL/GenBank/DDBJ whole genome shotgun (WGS) entry which is preliminary data.</text>
</comment>
<evidence type="ECO:0000256" key="2">
    <source>
        <dbReference type="SAM" id="SignalP"/>
    </source>
</evidence>
<keyword evidence="1" id="KW-0472">Membrane</keyword>
<keyword evidence="1" id="KW-0812">Transmembrane</keyword>
<feature type="transmembrane region" description="Helical" evidence="1">
    <location>
        <begin position="178"/>
        <end position="198"/>
    </location>
</feature>
<evidence type="ECO:0000313" key="4">
    <source>
        <dbReference type="Proteomes" id="UP001597197"/>
    </source>
</evidence>
<proteinExistence type="predicted"/>
<sequence length="201" mass="20369">MKNLTLSLGRITLVLATAFSLGACGRADYAPISSATTQPASTPIAQAAPYVPVAGEASATVKSITPTQAAPATPLAVQPTPAAPEVAPVASAAAPVAPAIAAAPQTKAAAAPKLNLGQRLALRKITKKLDKLASHMPQLKQRDASAARGGLDGNLRSALLFGLIGIILLLFSGVSNIFGILGTILLIIGLVFLVLWLLDQA</sequence>
<evidence type="ECO:0000313" key="3">
    <source>
        <dbReference type="EMBL" id="MFD1871548.1"/>
    </source>
</evidence>